<keyword evidence="4" id="KW-1185">Reference proteome</keyword>
<dbReference type="Proteomes" id="UP000198226">
    <property type="component" value="Chromosome I"/>
</dbReference>
<organism evidence="3 4">
    <name type="scientific">Micromonospora rifamycinica</name>
    <dbReference type="NCBI Taxonomy" id="291594"/>
    <lineage>
        <taxon>Bacteria</taxon>
        <taxon>Bacillati</taxon>
        <taxon>Actinomycetota</taxon>
        <taxon>Actinomycetes</taxon>
        <taxon>Micromonosporales</taxon>
        <taxon>Micromonosporaceae</taxon>
        <taxon>Micromonospora</taxon>
    </lineage>
</organism>
<dbReference type="PANTHER" id="PTHR33392">
    <property type="entry name" value="POLYISOPRENYL-TEICHOIC ACID--PEPTIDOGLYCAN TEICHOIC ACID TRANSFERASE TAGU"/>
    <property type="match status" value="1"/>
</dbReference>
<dbReference type="PANTHER" id="PTHR33392:SF6">
    <property type="entry name" value="POLYISOPRENYL-TEICHOIC ACID--PEPTIDOGLYCAN TEICHOIC ACID TRANSFERASE TAGU"/>
    <property type="match status" value="1"/>
</dbReference>
<evidence type="ECO:0000313" key="4">
    <source>
        <dbReference type="Proteomes" id="UP000198226"/>
    </source>
</evidence>
<protein>
    <submittedName>
        <fullName evidence="3">Transcriptional attenuator, LytR family</fullName>
    </submittedName>
</protein>
<gene>
    <name evidence="3" type="ORF">GA0070623_3834</name>
</gene>
<dbReference type="InterPro" id="IPR004474">
    <property type="entry name" value="LytR_CpsA_psr"/>
</dbReference>
<name>A0A1C5JUA6_9ACTN</name>
<comment type="similarity">
    <text evidence="1">Belongs to the LytR/CpsA/Psr (LCP) family.</text>
</comment>
<dbReference type="Pfam" id="PF03816">
    <property type="entry name" value="LytR_cpsA_psr"/>
    <property type="match status" value="1"/>
</dbReference>
<proteinExistence type="inferred from homology"/>
<dbReference type="Gene3D" id="3.40.630.190">
    <property type="entry name" value="LCP protein"/>
    <property type="match status" value="1"/>
</dbReference>
<accession>A0A1C5JUA6</accession>
<evidence type="ECO:0000313" key="3">
    <source>
        <dbReference type="EMBL" id="SCG73901.1"/>
    </source>
</evidence>
<dbReference type="AlphaFoldDB" id="A0A1C5JUA6"/>
<dbReference type="EMBL" id="LT607752">
    <property type="protein sequence ID" value="SCG73901.1"/>
    <property type="molecule type" value="Genomic_DNA"/>
</dbReference>
<sequence length="322" mass="34834">MLLGVGLALVLLAGLAVVGVRLLAHRYDRTVSREQLLAPDSRQARTELDAGLNYLVVGSDRRAGAQQADQRSDTILIVHLPPGLRQAYLISVPRDLLVAIPPDGAGYGGGQDKINAAYEHGGGGEGGTRLLSATLTRLTGIRFDGAALVDFAGFRKVIDLLGGVRMCVDTEVRSIHTGTTFPVGCQQMDGAKALDYARQRYDLPNGDYDRQRHQQQMLRAMLDRAAQSHLRSDPVQLDRVLRAVGGSLTVDTNGVPLDELLFALRSLPADALHGVQLPSYPQTIDGISYVVLDQGGGGLFDAVRTDRLPDWSRANPRWVNQL</sequence>
<evidence type="ECO:0000256" key="1">
    <source>
        <dbReference type="ARBA" id="ARBA00006068"/>
    </source>
</evidence>
<reference evidence="4" key="1">
    <citation type="submission" date="2016-06" db="EMBL/GenBank/DDBJ databases">
        <authorList>
            <person name="Varghese N."/>
            <person name="Submissions Spin"/>
        </authorList>
    </citation>
    <scope>NUCLEOTIDE SEQUENCE [LARGE SCALE GENOMIC DNA]</scope>
    <source>
        <strain evidence="4">DSM 44983</strain>
    </source>
</reference>
<dbReference type="NCBIfam" id="TIGR00350">
    <property type="entry name" value="lytR_cpsA_psr"/>
    <property type="match status" value="1"/>
</dbReference>
<feature type="domain" description="Cell envelope-related transcriptional attenuator" evidence="2">
    <location>
        <begin position="71"/>
        <end position="226"/>
    </location>
</feature>
<evidence type="ECO:0000259" key="2">
    <source>
        <dbReference type="Pfam" id="PF03816"/>
    </source>
</evidence>
<dbReference type="InterPro" id="IPR050922">
    <property type="entry name" value="LytR/CpsA/Psr_CW_biosynth"/>
</dbReference>